<gene>
    <name evidence="7" type="ORF">CHU95_16525</name>
</gene>
<comment type="subcellular location">
    <subcellularLocation>
        <location evidence="1">Membrane</location>
        <topology evidence="1">Multi-pass membrane protein</topology>
    </subcellularLocation>
</comment>
<protein>
    <submittedName>
        <fullName evidence="7">Multidrug DMT transporter permease</fullName>
    </submittedName>
</protein>
<feature type="transmembrane region" description="Helical" evidence="5">
    <location>
        <begin position="87"/>
        <end position="107"/>
    </location>
</feature>
<evidence type="ECO:0000259" key="6">
    <source>
        <dbReference type="Pfam" id="PF00892"/>
    </source>
</evidence>
<evidence type="ECO:0000256" key="4">
    <source>
        <dbReference type="ARBA" id="ARBA00023136"/>
    </source>
</evidence>
<feature type="transmembrane region" description="Helical" evidence="5">
    <location>
        <begin position="141"/>
        <end position="159"/>
    </location>
</feature>
<evidence type="ECO:0000256" key="2">
    <source>
        <dbReference type="ARBA" id="ARBA00022692"/>
    </source>
</evidence>
<feature type="domain" description="EamA" evidence="6">
    <location>
        <begin position="144"/>
        <end position="278"/>
    </location>
</feature>
<feature type="transmembrane region" description="Helical" evidence="5">
    <location>
        <begin position="62"/>
        <end position="81"/>
    </location>
</feature>
<organism evidence="7 8">
    <name type="scientific">Niveispirillum lacus</name>
    <dbReference type="NCBI Taxonomy" id="1981099"/>
    <lineage>
        <taxon>Bacteria</taxon>
        <taxon>Pseudomonadati</taxon>
        <taxon>Pseudomonadota</taxon>
        <taxon>Alphaproteobacteria</taxon>
        <taxon>Rhodospirillales</taxon>
        <taxon>Azospirillaceae</taxon>
        <taxon>Niveispirillum</taxon>
    </lineage>
</organism>
<feature type="transmembrane region" description="Helical" evidence="5">
    <location>
        <begin position="236"/>
        <end position="255"/>
    </location>
</feature>
<evidence type="ECO:0000256" key="1">
    <source>
        <dbReference type="ARBA" id="ARBA00004141"/>
    </source>
</evidence>
<dbReference type="PANTHER" id="PTHR32322:SF9">
    <property type="entry name" value="AMINO-ACID METABOLITE EFFLUX PUMP-RELATED"/>
    <property type="match status" value="1"/>
</dbReference>
<dbReference type="SUPFAM" id="SSF103481">
    <property type="entry name" value="Multidrug resistance efflux transporter EmrE"/>
    <property type="match status" value="2"/>
</dbReference>
<dbReference type="InterPro" id="IPR050638">
    <property type="entry name" value="AA-Vitamin_Transporters"/>
</dbReference>
<proteinExistence type="predicted"/>
<keyword evidence="4 5" id="KW-0472">Membrane</keyword>
<keyword evidence="8" id="KW-1185">Reference proteome</keyword>
<reference evidence="7 8" key="1">
    <citation type="submission" date="2017-07" db="EMBL/GenBank/DDBJ databases">
        <title>Niveispirillum cyanobacteriorum sp. nov., isolated from cyanobacterial aggregates in a eutrophic lake.</title>
        <authorList>
            <person name="Cai H."/>
        </authorList>
    </citation>
    <scope>NUCLEOTIDE SEQUENCE [LARGE SCALE GENOMIC DNA]</scope>
    <source>
        <strain evidence="8">TH1-14</strain>
    </source>
</reference>
<dbReference type="OrthoDB" id="7158585at2"/>
<evidence type="ECO:0000313" key="7">
    <source>
        <dbReference type="EMBL" id="OYQ32910.1"/>
    </source>
</evidence>
<dbReference type="AlphaFoldDB" id="A0A255YWW6"/>
<evidence type="ECO:0000256" key="5">
    <source>
        <dbReference type="SAM" id="Phobius"/>
    </source>
</evidence>
<comment type="caution">
    <text evidence="7">The sequence shown here is derived from an EMBL/GenBank/DDBJ whole genome shotgun (WGS) entry which is preliminary data.</text>
</comment>
<feature type="transmembrane region" description="Helical" evidence="5">
    <location>
        <begin position="261"/>
        <end position="279"/>
    </location>
</feature>
<evidence type="ECO:0000256" key="3">
    <source>
        <dbReference type="ARBA" id="ARBA00022989"/>
    </source>
</evidence>
<dbReference type="EMBL" id="NOXU01000031">
    <property type="protein sequence ID" value="OYQ32910.1"/>
    <property type="molecule type" value="Genomic_DNA"/>
</dbReference>
<feature type="transmembrane region" description="Helical" evidence="5">
    <location>
        <begin position="116"/>
        <end position="135"/>
    </location>
</feature>
<dbReference type="InterPro" id="IPR000620">
    <property type="entry name" value="EamA_dom"/>
</dbReference>
<dbReference type="Proteomes" id="UP000216998">
    <property type="component" value="Unassembled WGS sequence"/>
</dbReference>
<accession>A0A255YWW6</accession>
<dbReference type="InterPro" id="IPR037185">
    <property type="entry name" value="EmrE-like"/>
</dbReference>
<evidence type="ECO:0000313" key="8">
    <source>
        <dbReference type="Proteomes" id="UP000216998"/>
    </source>
</evidence>
<dbReference type="Pfam" id="PF00892">
    <property type="entry name" value="EamA"/>
    <property type="match status" value="2"/>
</dbReference>
<dbReference type="RefSeq" id="WP_094457442.1">
    <property type="nucleotide sequence ID" value="NZ_NOXU01000031.1"/>
</dbReference>
<sequence>MRPVHVLGALFVMALWGTNFAVSRYTLREFSPMIMMALRFAAVALILLPFVKFPRGQIKQILAYSFVLGGVHFPLMLHGMVGAEASTASIVIQLQVPFASLLAAYFFKDTLGWRRGIGMAIAFVGVAVIALRGGGGESDPFHLALIVLAAAAFSFSNIQVKWMGTVDPFQLNAYMALFAVPQLLLYSLLLETGQVAQIRSASWGAWGGLAYMVIASTIIAYAIWQPMVRKYDVNQTVPFLMLVPVFGVASGVLWLGEAMSWALIAGGALVITGVGIILIRRPKIVVARNTV</sequence>
<dbReference type="GO" id="GO:0016020">
    <property type="term" value="C:membrane"/>
    <property type="evidence" value="ECO:0007669"/>
    <property type="project" value="UniProtKB-SubCell"/>
</dbReference>
<name>A0A255YWW6_9PROT</name>
<dbReference type="PANTHER" id="PTHR32322">
    <property type="entry name" value="INNER MEMBRANE TRANSPORTER"/>
    <property type="match status" value="1"/>
</dbReference>
<keyword evidence="2 5" id="KW-0812">Transmembrane</keyword>
<feature type="transmembrane region" description="Helical" evidence="5">
    <location>
        <begin position="30"/>
        <end position="50"/>
    </location>
</feature>
<feature type="transmembrane region" description="Helical" evidence="5">
    <location>
        <begin position="171"/>
        <end position="189"/>
    </location>
</feature>
<feature type="transmembrane region" description="Helical" evidence="5">
    <location>
        <begin position="201"/>
        <end position="224"/>
    </location>
</feature>
<feature type="domain" description="EamA" evidence="6">
    <location>
        <begin position="6"/>
        <end position="130"/>
    </location>
</feature>
<keyword evidence="3 5" id="KW-1133">Transmembrane helix</keyword>